<sequence length="59" mass="7103">MHNECYSFNLLLYMVRLSIMILPYPSKMKRHWAPTASNRRPVLTEMPFCGRPRKPRPLR</sequence>
<evidence type="ECO:0000313" key="2">
    <source>
        <dbReference type="Proteomes" id="UP000327118"/>
    </source>
</evidence>
<proteinExistence type="predicted"/>
<name>A0A5N6ZF45_9EURO</name>
<dbReference type="AlphaFoldDB" id="A0A5N6ZF45"/>
<reference evidence="2" key="1">
    <citation type="submission" date="2019-04" db="EMBL/GenBank/DDBJ databases">
        <title>Friends and foes A comparative genomics studyof 23 Aspergillus species from section Flavi.</title>
        <authorList>
            <consortium name="DOE Joint Genome Institute"/>
            <person name="Kjaerbolling I."/>
            <person name="Vesth T."/>
            <person name="Frisvad J.C."/>
            <person name="Nybo J.L."/>
            <person name="Theobald S."/>
            <person name="Kildgaard S."/>
            <person name="Isbrandt T."/>
            <person name="Kuo A."/>
            <person name="Sato A."/>
            <person name="Lyhne E.K."/>
            <person name="Kogle M.E."/>
            <person name="Wiebenga A."/>
            <person name="Kun R.S."/>
            <person name="Lubbers R.J."/>
            <person name="Makela M.R."/>
            <person name="Barry K."/>
            <person name="Chovatia M."/>
            <person name="Clum A."/>
            <person name="Daum C."/>
            <person name="Haridas S."/>
            <person name="He G."/>
            <person name="LaButti K."/>
            <person name="Lipzen A."/>
            <person name="Mondo S."/>
            <person name="Riley R."/>
            <person name="Salamov A."/>
            <person name="Simmons B.A."/>
            <person name="Magnuson J.K."/>
            <person name="Henrissat B."/>
            <person name="Mortensen U.H."/>
            <person name="Larsen T.O."/>
            <person name="Devries R.P."/>
            <person name="Grigoriev I.V."/>
            <person name="Machida M."/>
            <person name="Baker S.E."/>
            <person name="Andersen M.R."/>
        </authorList>
    </citation>
    <scope>NUCLEOTIDE SEQUENCE [LARGE SCALE GENOMIC DNA]</scope>
    <source>
        <strain evidence="2">CBS 553.77</strain>
    </source>
</reference>
<evidence type="ECO:0000313" key="1">
    <source>
        <dbReference type="EMBL" id="KAE8355823.1"/>
    </source>
</evidence>
<gene>
    <name evidence="1" type="ORF">BDV28DRAFT_128190</name>
</gene>
<dbReference type="EMBL" id="ML739046">
    <property type="protein sequence ID" value="KAE8355823.1"/>
    <property type="molecule type" value="Genomic_DNA"/>
</dbReference>
<keyword evidence="2" id="KW-1185">Reference proteome</keyword>
<dbReference type="Proteomes" id="UP000327118">
    <property type="component" value="Unassembled WGS sequence"/>
</dbReference>
<protein>
    <submittedName>
        <fullName evidence="1">Uncharacterized protein</fullName>
    </submittedName>
</protein>
<dbReference type="OrthoDB" id="5426359at2759"/>
<organism evidence="1 2">
    <name type="scientific">Aspergillus coremiiformis</name>
    <dbReference type="NCBI Taxonomy" id="138285"/>
    <lineage>
        <taxon>Eukaryota</taxon>
        <taxon>Fungi</taxon>
        <taxon>Dikarya</taxon>
        <taxon>Ascomycota</taxon>
        <taxon>Pezizomycotina</taxon>
        <taxon>Eurotiomycetes</taxon>
        <taxon>Eurotiomycetidae</taxon>
        <taxon>Eurotiales</taxon>
        <taxon>Aspergillaceae</taxon>
        <taxon>Aspergillus</taxon>
        <taxon>Aspergillus subgen. Circumdati</taxon>
    </lineage>
</organism>
<accession>A0A5N6ZF45</accession>